<comment type="caution">
    <text evidence="2">The sequence shown here is derived from an EMBL/GenBank/DDBJ whole genome shotgun (WGS) entry which is preliminary data.</text>
</comment>
<dbReference type="Proteomes" id="UP000708208">
    <property type="component" value="Unassembled WGS sequence"/>
</dbReference>
<protein>
    <submittedName>
        <fullName evidence="2">Uncharacterized protein</fullName>
    </submittedName>
</protein>
<organism evidence="2 3">
    <name type="scientific">Allacma fusca</name>
    <dbReference type="NCBI Taxonomy" id="39272"/>
    <lineage>
        <taxon>Eukaryota</taxon>
        <taxon>Metazoa</taxon>
        <taxon>Ecdysozoa</taxon>
        <taxon>Arthropoda</taxon>
        <taxon>Hexapoda</taxon>
        <taxon>Collembola</taxon>
        <taxon>Symphypleona</taxon>
        <taxon>Sminthuridae</taxon>
        <taxon>Allacma</taxon>
    </lineage>
</organism>
<proteinExistence type="predicted"/>
<evidence type="ECO:0000313" key="2">
    <source>
        <dbReference type="EMBL" id="CAG7831491.1"/>
    </source>
</evidence>
<name>A0A8J2LGF3_9HEXA</name>
<evidence type="ECO:0000313" key="3">
    <source>
        <dbReference type="Proteomes" id="UP000708208"/>
    </source>
</evidence>
<feature type="region of interest" description="Disordered" evidence="1">
    <location>
        <begin position="107"/>
        <end position="133"/>
    </location>
</feature>
<dbReference type="EMBL" id="CAJVCH010560737">
    <property type="protein sequence ID" value="CAG7831491.1"/>
    <property type="molecule type" value="Genomic_DNA"/>
</dbReference>
<dbReference type="AlphaFoldDB" id="A0A8J2LGF3"/>
<keyword evidence="3" id="KW-1185">Reference proteome</keyword>
<sequence>MVGKTDRGPGRGITALAQDQQSTVEVTKTRFFSFPFVVSPSKSSEQKPRDHPFITRLFGRAVREKLPTTQSQLVAMLKLLRREWSEVIVLDGGEGMREMSSLGIGWEQAEGVGPGPPRTDSSQPMRAQAWAAR</sequence>
<accession>A0A8J2LGF3</accession>
<gene>
    <name evidence="2" type="ORF">AFUS01_LOCUS41233</name>
</gene>
<evidence type="ECO:0000256" key="1">
    <source>
        <dbReference type="SAM" id="MobiDB-lite"/>
    </source>
</evidence>
<reference evidence="2" key="1">
    <citation type="submission" date="2021-06" db="EMBL/GenBank/DDBJ databases">
        <authorList>
            <person name="Hodson N. C."/>
            <person name="Mongue J. A."/>
            <person name="Jaron S. K."/>
        </authorList>
    </citation>
    <scope>NUCLEOTIDE SEQUENCE</scope>
</reference>